<evidence type="ECO:0000256" key="2">
    <source>
        <dbReference type="SAM" id="Phobius"/>
    </source>
</evidence>
<dbReference type="EMBL" id="JAGQLL010000047">
    <property type="protein sequence ID" value="MCA9380315.1"/>
    <property type="molecule type" value="Genomic_DNA"/>
</dbReference>
<comment type="caution">
    <text evidence="3">The sequence shown here is derived from an EMBL/GenBank/DDBJ whole genome shotgun (WGS) entry which is preliminary data.</text>
</comment>
<dbReference type="Proteomes" id="UP000745577">
    <property type="component" value="Unassembled WGS sequence"/>
</dbReference>
<sequence>MPSKSAPTLRARRTGRVPRENSLDRTRLVSDPDVTIDAKQSPMKSVVWFLVVIVLALVTYLGLKTYLTDNTDETLEPTLTPTSAEVEQNMVSSNVLADDPIEPFTNSTYWNQNSKQIQSTSTEDAFVIENVMVQPHESYISFIYELSGGSVSDFPQVTAEMLDDIILTFENISLNSSSIEVEETVSINLGSVTSLTRTEYSEQIDMYLIDLIEKKSFALYSKVEDDRKLVILDVLSPANDDVAPTTQSTPTPTSGVSATPLPAGAENYNNEYSQNEQKIVSSVSGKTVKITKYNYFDSSDMFTYNLVLSDGIPNAVASLVDNTLTLEVSNLVLDGVVGNGGSGSTDLSATGVVHVQKVEISNSDGVSKYVFTLDGARDFRLNADEENNLMTLEIKR</sequence>
<proteinExistence type="predicted"/>
<organism evidence="3 4">
    <name type="scientific">Candidatus Dojkabacteria bacterium</name>
    <dbReference type="NCBI Taxonomy" id="2099670"/>
    <lineage>
        <taxon>Bacteria</taxon>
        <taxon>Candidatus Dojkabacteria</taxon>
    </lineage>
</organism>
<dbReference type="AlphaFoldDB" id="A0A955L1C8"/>
<reference evidence="3" key="2">
    <citation type="journal article" date="2021" name="Microbiome">
        <title>Successional dynamics and alternative stable states in a saline activated sludge microbial community over 9 years.</title>
        <authorList>
            <person name="Wang Y."/>
            <person name="Ye J."/>
            <person name="Ju F."/>
            <person name="Liu L."/>
            <person name="Boyd J.A."/>
            <person name="Deng Y."/>
            <person name="Parks D.H."/>
            <person name="Jiang X."/>
            <person name="Yin X."/>
            <person name="Woodcroft B.J."/>
            <person name="Tyson G.W."/>
            <person name="Hugenholtz P."/>
            <person name="Polz M.F."/>
            <person name="Zhang T."/>
        </authorList>
    </citation>
    <scope>NUCLEOTIDE SEQUENCE</scope>
    <source>
        <strain evidence="3">HKST-UBA15</strain>
    </source>
</reference>
<evidence type="ECO:0000313" key="4">
    <source>
        <dbReference type="Proteomes" id="UP000745577"/>
    </source>
</evidence>
<feature type="compositionally biased region" description="Low complexity" evidence="1">
    <location>
        <begin position="244"/>
        <end position="254"/>
    </location>
</feature>
<feature type="transmembrane region" description="Helical" evidence="2">
    <location>
        <begin position="46"/>
        <end position="63"/>
    </location>
</feature>
<keyword evidence="2" id="KW-0812">Transmembrane</keyword>
<evidence type="ECO:0000313" key="3">
    <source>
        <dbReference type="EMBL" id="MCA9380315.1"/>
    </source>
</evidence>
<gene>
    <name evidence="3" type="ORF">KC675_04010</name>
</gene>
<feature type="region of interest" description="Disordered" evidence="1">
    <location>
        <begin position="241"/>
        <end position="262"/>
    </location>
</feature>
<protein>
    <submittedName>
        <fullName evidence="3">Uncharacterized protein</fullName>
    </submittedName>
</protein>
<name>A0A955L1C8_9BACT</name>
<feature type="region of interest" description="Disordered" evidence="1">
    <location>
        <begin position="1"/>
        <end position="23"/>
    </location>
</feature>
<accession>A0A955L1C8</accession>
<keyword evidence="2" id="KW-1133">Transmembrane helix</keyword>
<reference evidence="3" key="1">
    <citation type="submission" date="2020-04" db="EMBL/GenBank/DDBJ databases">
        <authorList>
            <person name="Zhang T."/>
        </authorList>
    </citation>
    <scope>NUCLEOTIDE SEQUENCE</scope>
    <source>
        <strain evidence="3">HKST-UBA15</strain>
    </source>
</reference>
<evidence type="ECO:0000256" key="1">
    <source>
        <dbReference type="SAM" id="MobiDB-lite"/>
    </source>
</evidence>
<keyword evidence="2" id="KW-0472">Membrane</keyword>